<dbReference type="EC" id="2.7.7.65" evidence="1"/>
<dbReference type="PROSITE" id="PS50887">
    <property type="entry name" value="GGDEF"/>
    <property type="match status" value="1"/>
</dbReference>
<keyword evidence="6" id="KW-1185">Reference proteome</keyword>
<dbReference type="EMBL" id="JAANCM010000013">
    <property type="protein sequence ID" value="NHT78205.1"/>
    <property type="molecule type" value="Genomic_DNA"/>
</dbReference>
<dbReference type="AlphaFoldDB" id="A0AA43ZHY0"/>
<feature type="transmembrane region" description="Helical" evidence="3">
    <location>
        <begin position="39"/>
        <end position="55"/>
    </location>
</feature>
<comment type="caution">
    <text evidence="5">The sequence shown here is derived from an EMBL/GenBank/DDBJ whole genome shotgun (WGS) entry which is preliminary data.</text>
</comment>
<keyword evidence="3" id="KW-0812">Transmembrane</keyword>
<proteinExistence type="predicted"/>
<dbReference type="InterPro" id="IPR043128">
    <property type="entry name" value="Rev_trsase/Diguanyl_cyclase"/>
</dbReference>
<dbReference type="GO" id="GO:0052621">
    <property type="term" value="F:diguanylate cyclase activity"/>
    <property type="evidence" value="ECO:0007669"/>
    <property type="project" value="UniProtKB-EC"/>
</dbReference>
<dbReference type="FunFam" id="3.30.70.270:FF:000001">
    <property type="entry name" value="Diguanylate cyclase domain protein"/>
    <property type="match status" value="1"/>
</dbReference>
<dbReference type="PANTHER" id="PTHR45138">
    <property type="entry name" value="REGULATORY COMPONENTS OF SENSORY TRANSDUCTION SYSTEM"/>
    <property type="match status" value="1"/>
</dbReference>
<evidence type="ECO:0000256" key="1">
    <source>
        <dbReference type="ARBA" id="ARBA00012528"/>
    </source>
</evidence>
<feature type="domain" description="GGDEF" evidence="4">
    <location>
        <begin position="257"/>
        <end position="391"/>
    </location>
</feature>
<accession>A0AA43ZHY0</accession>
<protein>
    <recommendedName>
        <fullName evidence="1">diguanylate cyclase</fullName>
        <ecNumber evidence="1">2.7.7.65</ecNumber>
    </recommendedName>
</protein>
<sequence>MFMVDVQTLLVSSVTARAGFLLVFLLYSFRPGATNAYRFWTLSILCSALGIWLTYQDAGYPNFSAEKGALVYFVVGLSIVSVEAGAKSFFDLPLDRVKFVATWIAPGLTYWTAASIGLSPSYVLALTMSTLVYILITASSSFLKGRRQKRLPSQILISSSLAFYAVALVGTILSLIVGHLFGYEGLGPSSRNIYLSVFIDQTVSVLIYVGLVAMTLEEAQRQMQIAATTDPLTGLANRRGLQERALAIIGVGQRLQRPMAVLIADIDHFKSINDRYGHAYGDRVLQQFAERLPVVVKRQQDVLARWGGEEFVAVLHGASLEDATHLAELLCRTIEERPFDVDGTKVTVTTSIGVAPFGGEEPLLEQAIHIADAALYKAKRTGRNRVCVSTAMQDLVAEAAG</sequence>
<dbReference type="InterPro" id="IPR029787">
    <property type="entry name" value="Nucleotide_cyclase"/>
</dbReference>
<reference evidence="5" key="1">
    <citation type="submission" date="2020-03" db="EMBL/GenBank/DDBJ databases">
        <title>Ferranicluibacter endophyticum gen. nov., sp. nov., a new genus isolated from Rubus ulmifolius Schott. stem.</title>
        <authorList>
            <person name="Roca-Couso R."/>
            <person name="Flores-Felix J.D."/>
            <person name="Igual J.M."/>
            <person name="Rivas R."/>
        </authorList>
    </citation>
    <scope>NUCLEOTIDE SEQUENCE</scope>
    <source>
        <strain evidence="5">CRRU44</strain>
    </source>
</reference>
<dbReference type="Proteomes" id="UP001155840">
    <property type="component" value="Unassembled WGS sequence"/>
</dbReference>
<keyword evidence="3" id="KW-0472">Membrane</keyword>
<dbReference type="SUPFAM" id="SSF55073">
    <property type="entry name" value="Nucleotide cyclase"/>
    <property type="match status" value="1"/>
</dbReference>
<feature type="transmembrane region" description="Helical" evidence="3">
    <location>
        <begin position="70"/>
        <end position="90"/>
    </location>
</feature>
<dbReference type="Pfam" id="PF00990">
    <property type="entry name" value="GGDEF"/>
    <property type="match status" value="1"/>
</dbReference>
<evidence type="ECO:0000313" key="5">
    <source>
        <dbReference type="EMBL" id="NHT78205.1"/>
    </source>
</evidence>
<evidence type="ECO:0000313" key="6">
    <source>
        <dbReference type="Proteomes" id="UP001155840"/>
    </source>
</evidence>
<dbReference type="CDD" id="cd01949">
    <property type="entry name" value="GGDEF"/>
    <property type="match status" value="1"/>
</dbReference>
<name>A0AA43ZHY0_9HYPH</name>
<comment type="catalytic activity">
    <reaction evidence="2">
        <text>2 GTP = 3',3'-c-di-GMP + 2 diphosphate</text>
        <dbReference type="Rhea" id="RHEA:24898"/>
        <dbReference type="ChEBI" id="CHEBI:33019"/>
        <dbReference type="ChEBI" id="CHEBI:37565"/>
        <dbReference type="ChEBI" id="CHEBI:58805"/>
        <dbReference type="EC" id="2.7.7.65"/>
    </reaction>
</comment>
<feature type="transmembrane region" description="Helical" evidence="3">
    <location>
        <begin position="155"/>
        <end position="181"/>
    </location>
</feature>
<dbReference type="SMART" id="SM00267">
    <property type="entry name" value="GGDEF"/>
    <property type="match status" value="1"/>
</dbReference>
<gene>
    <name evidence="5" type="ORF">G8E10_21100</name>
</gene>
<dbReference type="Gene3D" id="3.30.70.270">
    <property type="match status" value="1"/>
</dbReference>
<dbReference type="PANTHER" id="PTHR45138:SF9">
    <property type="entry name" value="DIGUANYLATE CYCLASE DGCM-RELATED"/>
    <property type="match status" value="1"/>
</dbReference>
<evidence type="ECO:0000256" key="2">
    <source>
        <dbReference type="ARBA" id="ARBA00034247"/>
    </source>
</evidence>
<organism evidence="5 6">
    <name type="scientific">Ferranicluibacter rubi</name>
    <dbReference type="NCBI Taxonomy" id="2715133"/>
    <lineage>
        <taxon>Bacteria</taxon>
        <taxon>Pseudomonadati</taxon>
        <taxon>Pseudomonadota</taxon>
        <taxon>Alphaproteobacteria</taxon>
        <taxon>Hyphomicrobiales</taxon>
        <taxon>Rhizobiaceae</taxon>
        <taxon>Ferranicluibacter</taxon>
    </lineage>
</organism>
<evidence type="ECO:0000256" key="3">
    <source>
        <dbReference type="SAM" id="Phobius"/>
    </source>
</evidence>
<feature type="transmembrane region" description="Helical" evidence="3">
    <location>
        <begin position="122"/>
        <end position="143"/>
    </location>
</feature>
<feature type="transmembrane region" description="Helical" evidence="3">
    <location>
        <begin position="97"/>
        <end position="116"/>
    </location>
</feature>
<dbReference type="InterPro" id="IPR000160">
    <property type="entry name" value="GGDEF_dom"/>
</dbReference>
<feature type="transmembrane region" description="Helical" evidence="3">
    <location>
        <begin position="193"/>
        <end position="216"/>
    </location>
</feature>
<dbReference type="InterPro" id="IPR050469">
    <property type="entry name" value="Diguanylate_Cyclase"/>
</dbReference>
<evidence type="ECO:0000259" key="4">
    <source>
        <dbReference type="PROSITE" id="PS50887"/>
    </source>
</evidence>
<feature type="transmembrane region" description="Helical" evidence="3">
    <location>
        <begin position="6"/>
        <end position="27"/>
    </location>
</feature>
<dbReference type="NCBIfam" id="TIGR00254">
    <property type="entry name" value="GGDEF"/>
    <property type="match status" value="1"/>
</dbReference>
<keyword evidence="3" id="KW-1133">Transmembrane helix</keyword>